<dbReference type="GO" id="GO:0008757">
    <property type="term" value="F:S-adenosylmethionine-dependent methyltransferase activity"/>
    <property type="evidence" value="ECO:0007669"/>
    <property type="project" value="TreeGrafter"/>
</dbReference>
<dbReference type="GO" id="GO:0000287">
    <property type="term" value="F:magnesium ion binding"/>
    <property type="evidence" value="ECO:0007669"/>
    <property type="project" value="UniProtKB-UniRule"/>
</dbReference>
<comment type="similarity">
    <text evidence="4">Belongs to the class I-like SAM-binding methyltransferase superfamily. Cation-dependent O-methyltransferase family.</text>
</comment>
<keyword evidence="4" id="KW-0460">Magnesium</keyword>
<dbReference type="PANTHER" id="PTHR10509">
    <property type="entry name" value="O-METHYLTRANSFERASE-RELATED"/>
    <property type="match status" value="1"/>
</dbReference>
<sequence length="211" mass="24406">MRTSQSYITSQIKIRSNFLSNMEQFAKEKHIPIMELVSIESLLQFLRLQQPKTILEVGSAIGYSAIRMAYTLPEAILTTIEKDNDRFQLASNYLKQAGLTDRIQLLHGDALEIDINSFKQSHYDAVFIDAAKGQYQRFFDKYSPLVPSGGVIYCDNMLMHGFTEIDIQDVPRRKRTMVRNLQQFTKWLMIHEEYETTFLPIGDGITISIKR</sequence>
<dbReference type="GO" id="GO:0016300">
    <property type="term" value="F:tRNA (uridine) methyltransferase activity"/>
    <property type="evidence" value="ECO:0007669"/>
    <property type="project" value="UniProtKB-UniRule"/>
</dbReference>
<dbReference type="SUPFAM" id="SSF53335">
    <property type="entry name" value="S-adenosyl-L-methionine-dependent methyltransferases"/>
    <property type="match status" value="1"/>
</dbReference>
<organism evidence="5 6">
    <name type="scientific">Paenisporosarcina antarctica</name>
    <dbReference type="NCBI Taxonomy" id="417367"/>
    <lineage>
        <taxon>Bacteria</taxon>
        <taxon>Bacillati</taxon>
        <taxon>Bacillota</taxon>
        <taxon>Bacilli</taxon>
        <taxon>Bacillales</taxon>
        <taxon>Caryophanaceae</taxon>
        <taxon>Paenisporosarcina</taxon>
    </lineage>
</organism>
<dbReference type="InterPro" id="IPR043675">
    <property type="entry name" value="TrmR_methyltr"/>
</dbReference>
<evidence type="ECO:0000313" key="5">
    <source>
        <dbReference type="EMBL" id="QBP40829.1"/>
    </source>
</evidence>
<evidence type="ECO:0000256" key="1">
    <source>
        <dbReference type="ARBA" id="ARBA00022603"/>
    </source>
</evidence>
<keyword evidence="4" id="KW-0819">tRNA processing</keyword>
<proteinExistence type="inferred from homology"/>
<evidence type="ECO:0000256" key="4">
    <source>
        <dbReference type="HAMAP-Rule" id="MF_02217"/>
    </source>
</evidence>
<feature type="binding site" evidence="4">
    <location>
        <position position="81"/>
    </location>
    <ligand>
        <name>S-adenosyl-L-methionine</name>
        <dbReference type="ChEBI" id="CHEBI:59789"/>
    </ligand>
</feature>
<feature type="binding site" evidence="4">
    <location>
        <position position="156"/>
    </location>
    <ligand>
        <name>Mg(2+)</name>
        <dbReference type="ChEBI" id="CHEBI:18420"/>
    </ligand>
</feature>
<keyword evidence="4" id="KW-0479">Metal-binding</keyword>
<dbReference type="PANTHER" id="PTHR10509:SF14">
    <property type="entry name" value="CAFFEOYL-COA O-METHYLTRANSFERASE 3-RELATED"/>
    <property type="match status" value="1"/>
</dbReference>
<dbReference type="OrthoDB" id="9799672at2"/>
<keyword evidence="6" id="KW-1185">Reference proteome</keyword>
<dbReference type="PROSITE" id="PS51682">
    <property type="entry name" value="SAM_OMT_I"/>
    <property type="match status" value="1"/>
</dbReference>
<evidence type="ECO:0000256" key="2">
    <source>
        <dbReference type="ARBA" id="ARBA00022679"/>
    </source>
</evidence>
<dbReference type="Proteomes" id="UP000294292">
    <property type="component" value="Chromosome"/>
</dbReference>
<dbReference type="GO" id="GO:0030488">
    <property type="term" value="P:tRNA methylation"/>
    <property type="evidence" value="ECO:0007669"/>
    <property type="project" value="UniProtKB-UniRule"/>
</dbReference>
<dbReference type="KEGG" id="panc:E2636_06705"/>
<reference evidence="5 6" key="1">
    <citation type="submission" date="2019-03" db="EMBL/GenBank/DDBJ databases">
        <title>Complete genome sequence of Paenisporosarcina antarctica CGMCC 1.6503T.</title>
        <authorList>
            <person name="Rong J.-C."/>
            <person name="Chi N.-Y."/>
            <person name="Zhang Q.-F."/>
        </authorList>
    </citation>
    <scope>NUCLEOTIDE SEQUENCE [LARGE SCALE GENOMIC DNA]</scope>
    <source>
        <strain evidence="5 6">CGMCC 1.6503</strain>
    </source>
</reference>
<dbReference type="InterPro" id="IPR002935">
    <property type="entry name" value="SAM_O-MeTrfase"/>
</dbReference>
<dbReference type="HAMAP" id="MF_02217">
    <property type="entry name" value="TrmR_methyltr"/>
    <property type="match status" value="1"/>
</dbReference>
<feature type="binding site" evidence="4">
    <location>
        <position position="129"/>
    </location>
    <ligand>
        <name>Mg(2+)</name>
        <dbReference type="ChEBI" id="CHEBI:18420"/>
    </ligand>
</feature>
<dbReference type="InterPro" id="IPR050362">
    <property type="entry name" value="Cation-dep_OMT"/>
</dbReference>
<dbReference type="EMBL" id="CP038015">
    <property type="protein sequence ID" value="QBP40829.1"/>
    <property type="molecule type" value="Genomic_DNA"/>
</dbReference>
<protein>
    <recommendedName>
        <fullName evidence="4">tRNA 5-hydroxyuridine methyltransferase</fullName>
        <ecNumber evidence="4">2.1.1.-</ecNumber>
    </recommendedName>
    <alternativeName>
        <fullName evidence="4">ho5U methyltransferase</fullName>
    </alternativeName>
</protein>
<dbReference type="CDD" id="cd02440">
    <property type="entry name" value="AdoMet_MTases"/>
    <property type="match status" value="1"/>
</dbReference>
<evidence type="ECO:0000313" key="6">
    <source>
        <dbReference type="Proteomes" id="UP000294292"/>
    </source>
</evidence>
<dbReference type="GO" id="GO:0008171">
    <property type="term" value="F:O-methyltransferase activity"/>
    <property type="evidence" value="ECO:0007669"/>
    <property type="project" value="InterPro"/>
</dbReference>
<keyword evidence="2 4" id="KW-0808">Transferase</keyword>
<name>A0A4P6ZXL4_9BACL</name>
<dbReference type="InterPro" id="IPR029063">
    <property type="entry name" value="SAM-dependent_MTases_sf"/>
</dbReference>
<comment type="function">
    <text evidence="4">Catalyzes the methylation of 5-hydroxyuridine (ho5U) to form 5-methoxyuridine (mo5U) at position 34 in tRNAs.</text>
</comment>
<feature type="binding site" evidence="4">
    <location>
        <position position="34"/>
    </location>
    <ligand>
        <name>S-adenosyl-L-methionine</name>
        <dbReference type="ChEBI" id="CHEBI:59789"/>
    </ligand>
</feature>
<dbReference type="EC" id="2.1.1.-" evidence="4"/>
<comment type="catalytic activity">
    <reaction evidence="4">
        <text>5-hydroxyuridine(34) in tRNA + S-adenosyl-L-methionine = 5-methoxyuridine(34) in tRNA + S-adenosyl-L-homocysteine + H(+)</text>
        <dbReference type="Rhea" id="RHEA:60524"/>
        <dbReference type="Rhea" id="RHEA-COMP:13381"/>
        <dbReference type="Rhea" id="RHEA-COMP:15591"/>
        <dbReference type="ChEBI" id="CHEBI:15378"/>
        <dbReference type="ChEBI" id="CHEBI:57856"/>
        <dbReference type="ChEBI" id="CHEBI:59789"/>
        <dbReference type="ChEBI" id="CHEBI:136877"/>
        <dbReference type="ChEBI" id="CHEBI:143860"/>
    </reaction>
</comment>
<keyword evidence="3 4" id="KW-0949">S-adenosyl-L-methionine</keyword>
<feature type="binding site" evidence="4">
    <location>
        <position position="64"/>
    </location>
    <ligand>
        <name>S-adenosyl-L-methionine</name>
        <dbReference type="ChEBI" id="CHEBI:59789"/>
    </ligand>
</feature>
<dbReference type="AlphaFoldDB" id="A0A4P6ZXL4"/>
<evidence type="ECO:0000256" key="3">
    <source>
        <dbReference type="ARBA" id="ARBA00022691"/>
    </source>
</evidence>
<dbReference type="RefSeq" id="WP_134209513.1">
    <property type="nucleotide sequence ID" value="NZ_CP038015.1"/>
</dbReference>
<dbReference type="Pfam" id="PF01596">
    <property type="entry name" value="Methyltransf_3"/>
    <property type="match status" value="1"/>
</dbReference>
<accession>A0A4P6ZXL4</accession>
<dbReference type="Gene3D" id="3.40.50.150">
    <property type="entry name" value="Vaccinia Virus protein VP39"/>
    <property type="match status" value="1"/>
</dbReference>
<gene>
    <name evidence="4" type="primary">trmR</name>
    <name evidence="5" type="ORF">E2636_06705</name>
</gene>
<keyword evidence="1 4" id="KW-0489">Methyltransferase</keyword>
<feature type="binding site" evidence="4">
    <location>
        <position position="155"/>
    </location>
    <ligand>
        <name>Mg(2+)</name>
        <dbReference type="ChEBI" id="CHEBI:18420"/>
    </ligand>
</feature>
<comment type="subunit">
    <text evidence="4">Homodimer.</text>
</comment>
<feature type="binding site" evidence="4">
    <location>
        <position position="129"/>
    </location>
    <ligand>
        <name>S-adenosyl-L-methionine</name>
        <dbReference type="ChEBI" id="CHEBI:59789"/>
    </ligand>
</feature>
<feature type="binding site" evidence="4">
    <location>
        <begin position="109"/>
        <end position="110"/>
    </location>
    <ligand>
        <name>S-adenosyl-L-methionine</name>
        <dbReference type="ChEBI" id="CHEBI:59789"/>
    </ligand>
</feature>